<feature type="region of interest" description="Disordered" evidence="1">
    <location>
        <begin position="146"/>
        <end position="166"/>
    </location>
</feature>
<dbReference type="EMBL" id="JAHMHR010000004">
    <property type="protein sequence ID" value="KAK1691354.1"/>
    <property type="molecule type" value="Genomic_DNA"/>
</dbReference>
<name>A0AAJ0B074_9PEZI</name>
<protein>
    <submittedName>
        <fullName evidence="2">Uncharacterized protein</fullName>
    </submittedName>
</protein>
<accession>A0AAJ0B074</accession>
<evidence type="ECO:0000313" key="3">
    <source>
        <dbReference type="Proteomes" id="UP001224890"/>
    </source>
</evidence>
<dbReference type="AlphaFoldDB" id="A0AAJ0B074"/>
<proteinExistence type="predicted"/>
<sequence length="287" mass="30220">MNRPTLASSRSIFTQAEVNRAKVQPSAVTRVNPALAGWLAGSNTPQASPATPATLAASTMTTMSKIPAMPAKTIPARSTAPKGIDKDLASWLTPAPNPVAAPPKETPISHSSSTVLLTKMDGPETSRVATVGNVKAIPQSIALPPSLKQDVDANPETTVHSKPSGLGKSLRVAYDAKVIKEQNDSNLNARASALLVEDVESATQSQSNYNGQASRILERVDIEQDAETSAAKTEASAVEPEPKFGTVEWALAQLNRGLELPGFDAFHARKAQVSKNKPGVVSITDHH</sequence>
<evidence type="ECO:0000313" key="2">
    <source>
        <dbReference type="EMBL" id="KAK1691354.1"/>
    </source>
</evidence>
<gene>
    <name evidence="2" type="ORF">BDP55DRAFT_646770</name>
</gene>
<dbReference type="Proteomes" id="UP001224890">
    <property type="component" value="Unassembled WGS sequence"/>
</dbReference>
<dbReference type="RefSeq" id="XP_060435049.1">
    <property type="nucleotide sequence ID" value="XM_060573728.1"/>
</dbReference>
<dbReference type="GeneID" id="85458254"/>
<evidence type="ECO:0000256" key="1">
    <source>
        <dbReference type="SAM" id="MobiDB-lite"/>
    </source>
</evidence>
<feature type="non-terminal residue" evidence="2">
    <location>
        <position position="287"/>
    </location>
</feature>
<reference evidence="2" key="1">
    <citation type="submission" date="2021-06" db="EMBL/GenBank/DDBJ databases">
        <title>Comparative genomics, transcriptomics and evolutionary studies reveal genomic signatures of adaptation to plant cell wall in hemibiotrophic fungi.</title>
        <authorList>
            <consortium name="DOE Joint Genome Institute"/>
            <person name="Baroncelli R."/>
            <person name="Diaz J.F."/>
            <person name="Benocci T."/>
            <person name="Peng M."/>
            <person name="Battaglia E."/>
            <person name="Haridas S."/>
            <person name="Andreopoulos W."/>
            <person name="Labutti K."/>
            <person name="Pangilinan J."/>
            <person name="Floch G.L."/>
            <person name="Makela M.R."/>
            <person name="Henrissat B."/>
            <person name="Grigoriev I.V."/>
            <person name="Crouch J.A."/>
            <person name="De Vries R.P."/>
            <person name="Sukno S.A."/>
            <person name="Thon M.R."/>
        </authorList>
    </citation>
    <scope>NUCLEOTIDE SEQUENCE</scope>
    <source>
        <strain evidence="2">CBS 193.32</strain>
    </source>
</reference>
<keyword evidence="3" id="KW-1185">Reference proteome</keyword>
<comment type="caution">
    <text evidence="2">The sequence shown here is derived from an EMBL/GenBank/DDBJ whole genome shotgun (WGS) entry which is preliminary data.</text>
</comment>
<organism evidence="2 3">
    <name type="scientific">Colletotrichum godetiae</name>
    <dbReference type="NCBI Taxonomy" id="1209918"/>
    <lineage>
        <taxon>Eukaryota</taxon>
        <taxon>Fungi</taxon>
        <taxon>Dikarya</taxon>
        <taxon>Ascomycota</taxon>
        <taxon>Pezizomycotina</taxon>
        <taxon>Sordariomycetes</taxon>
        <taxon>Hypocreomycetidae</taxon>
        <taxon>Glomerellales</taxon>
        <taxon>Glomerellaceae</taxon>
        <taxon>Colletotrichum</taxon>
        <taxon>Colletotrichum acutatum species complex</taxon>
    </lineage>
</organism>